<evidence type="ECO:0000313" key="2">
    <source>
        <dbReference type="EMBL" id="EDR02604.1"/>
    </source>
</evidence>
<dbReference type="KEGG" id="lbc:LACBIDRAFT_332205"/>
<sequence length="148" mass="16009">MSASTAPPSMPTACEGKQSVLCMMDEAIIYALGLIVVLSSRLYLAAKGLARRCMLFVFAQVELPGPDENDVITGSRDLGSREIFGVRTLFLPSPPALLFALFAHWSPRTLFLACLTLTVLLCPYHSSACSQTSSLAFRWQPAIRALAA</sequence>
<keyword evidence="3" id="KW-1185">Reference proteome</keyword>
<name>B0DRY1_LACBS</name>
<dbReference type="GeneID" id="6082374"/>
<organism evidence="3">
    <name type="scientific">Laccaria bicolor (strain S238N-H82 / ATCC MYA-4686)</name>
    <name type="common">Bicoloured deceiver</name>
    <name type="synonym">Laccaria laccata var. bicolor</name>
    <dbReference type="NCBI Taxonomy" id="486041"/>
    <lineage>
        <taxon>Eukaryota</taxon>
        <taxon>Fungi</taxon>
        <taxon>Dikarya</taxon>
        <taxon>Basidiomycota</taxon>
        <taxon>Agaricomycotina</taxon>
        <taxon>Agaricomycetes</taxon>
        <taxon>Agaricomycetidae</taxon>
        <taxon>Agaricales</taxon>
        <taxon>Agaricineae</taxon>
        <taxon>Hydnangiaceae</taxon>
        <taxon>Laccaria</taxon>
    </lineage>
</organism>
<dbReference type="RefSeq" id="XP_001886648.1">
    <property type="nucleotide sequence ID" value="XM_001886613.1"/>
</dbReference>
<feature type="transmembrane region" description="Helical" evidence="1">
    <location>
        <begin position="84"/>
        <end position="103"/>
    </location>
</feature>
<gene>
    <name evidence="2" type="ORF">LACBIDRAFT_332205</name>
</gene>
<keyword evidence="1" id="KW-0812">Transmembrane</keyword>
<dbReference type="EMBL" id="DS547129">
    <property type="protein sequence ID" value="EDR02604.1"/>
    <property type="molecule type" value="Genomic_DNA"/>
</dbReference>
<dbReference type="HOGENOM" id="CLU_1993000_0_0_1"/>
<evidence type="ECO:0000313" key="3">
    <source>
        <dbReference type="Proteomes" id="UP000001194"/>
    </source>
</evidence>
<feature type="transmembrane region" description="Helical" evidence="1">
    <location>
        <begin position="109"/>
        <end position="128"/>
    </location>
</feature>
<dbReference type="Proteomes" id="UP000001194">
    <property type="component" value="Unassembled WGS sequence"/>
</dbReference>
<keyword evidence="1" id="KW-1133">Transmembrane helix</keyword>
<accession>B0DRY1</accession>
<reference evidence="2 3" key="1">
    <citation type="journal article" date="2008" name="Nature">
        <title>The genome of Laccaria bicolor provides insights into mycorrhizal symbiosis.</title>
        <authorList>
            <person name="Martin F."/>
            <person name="Aerts A."/>
            <person name="Ahren D."/>
            <person name="Brun A."/>
            <person name="Danchin E.G.J."/>
            <person name="Duchaussoy F."/>
            <person name="Gibon J."/>
            <person name="Kohler A."/>
            <person name="Lindquist E."/>
            <person name="Pereda V."/>
            <person name="Salamov A."/>
            <person name="Shapiro H.J."/>
            <person name="Wuyts J."/>
            <person name="Blaudez D."/>
            <person name="Buee M."/>
            <person name="Brokstein P."/>
            <person name="Canbaeck B."/>
            <person name="Cohen D."/>
            <person name="Courty P.E."/>
            <person name="Coutinho P.M."/>
            <person name="Delaruelle C."/>
            <person name="Detter J.C."/>
            <person name="Deveau A."/>
            <person name="DiFazio S."/>
            <person name="Duplessis S."/>
            <person name="Fraissinet-Tachet L."/>
            <person name="Lucic E."/>
            <person name="Frey-Klett P."/>
            <person name="Fourrey C."/>
            <person name="Feussner I."/>
            <person name="Gay G."/>
            <person name="Grimwood J."/>
            <person name="Hoegger P.J."/>
            <person name="Jain P."/>
            <person name="Kilaru S."/>
            <person name="Labbe J."/>
            <person name="Lin Y.C."/>
            <person name="Legue V."/>
            <person name="Le Tacon F."/>
            <person name="Marmeisse R."/>
            <person name="Melayah D."/>
            <person name="Montanini B."/>
            <person name="Muratet M."/>
            <person name="Nehls U."/>
            <person name="Niculita-Hirzel H."/>
            <person name="Oudot-Le Secq M.P."/>
            <person name="Peter M."/>
            <person name="Quesneville H."/>
            <person name="Rajashekar B."/>
            <person name="Reich M."/>
            <person name="Rouhier N."/>
            <person name="Schmutz J."/>
            <person name="Yin T."/>
            <person name="Chalot M."/>
            <person name="Henrissat B."/>
            <person name="Kuees U."/>
            <person name="Lucas S."/>
            <person name="Van de Peer Y."/>
            <person name="Podila G.K."/>
            <person name="Polle A."/>
            <person name="Pukkila P.J."/>
            <person name="Richardson P.M."/>
            <person name="Rouze P."/>
            <person name="Sanders I.R."/>
            <person name="Stajich J.E."/>
            <person name="Tunlid A."/>
            <person name="Tuskan G."/>
            <person name="Grigoriev I.V."/>
        </authorList>
    </citation>
    <scope>NUCLEOTIDE SEQUENCE [LARGE SCALE GENOMIC DNA]</scope>
    <source>
        <strain evidence="3">S238N-H82 / ATCC MYA-4686</strain>
    </source>
</reference>
<proteinExistence type="predicted"/>
<keyword evidence="1" id="KW-0472">Membrane</keyword>
<protein>
    <submittedName>
        <fullName evidence="2">Predicted protein</fullName>
    </submittedName>
</protein>
<dbReference type="InParanoid" id="B0DRY1"/>
<feature type="transmembrane region" description="Helical" evidence="1">
    <location>
        <begin position="27"/>
        <end position="44"/>
    </location>
</feature>
<dbReference type="AlphaFoldDB" id="B0DRY1"/>
<evidence type="ECO:0000256" key="1">
    <source>
        <dbReference type="SAM" id="Phobius"/>
    </source>
</evidence>